<dbReference type="EMBL" id="BMOY01000024">
    <property type="protein sequence ID" value="GGJ07952.1"/>
    <property type="molecule type" value="Genomic_DNA"/>
</dbReference>
<feature type="coiled-coil region" evidence="4">
    <location>
        <begin position="47"/>
        <end position="74"/>
    </location>
</feature>
<dbReference type="Pfam" id="PF04297">
    <property type="entry name" value="UPF0122"/>
    <property type="match status" value="1"/>
</dbReference>
<evidence type="ECO:0000256" key="3">
    <source>
        <dbReference type="HAMAP-Rule" id="MF_00245"/>
    </source>
</evidence>
<dbReference type="InterPro" id="IPR013324">
    <property type="entry name" value="RNA_pol_sigma_r3/r4-like"/>
</dbReference>
<proteinExistence type="inferred from homology"/>
<dbReference type="AlphaFoldDB" id="A0A917KCA6"/>
<dbReference type="SUPFAM" id="SSF88659">
    <property type="entry name" value="Sigma3 and sigma4 domains of RNA polymerase sigma factors"/>
    <property type="match status" value="1"/>
</dbReference>
<sequence>MSKVARMGCLYDIYGPLLTPRQREMVELHYFDDWSLAEIAERLGVSRQAVHDHLRRAEEQLEGYEAALGVWAQQMELRRLVARLLREWSVARAFVPAVAQDGMDQAVRALAERFLPEGGET</sequence>
<evidence type="ECO:0000256" key="4">
    <source>
        <dbReference type="SAM" id="Coils"/>
    </source>
</evidence>
<dbReference type="PANTHER" id="PTHR40083:SF1">
    <property type="entry name" value="UPF0122 PROTEIN YLXM"/>
    <property type="match status" value="1"/>
</dbReference>
<dbReference type="InterPro" id="IPR036388">
    <property type="entry name" value="WH-like_DNA-bd_sf"/>
</dbReference>
<keyword evidence="6" id="KW-1185">Reference proteome</keyword>
<comment type="similarity">
    <text evidence="1 3">Belongs to the UPF0122 family.</text>
</comment>
<comment type="caution">
    <text evidence="5">The sequence shown here is derived from an EMBL/GenBank/DDBJ whole genome shotgun (WGS) entry which is preliminary data.</text>
</comment>
<dbReference type="Proteomes" id="UP000637695">
    <property type="component" value="Unassembled WGS sequence"/>
</dbReference>
<dbReference type="InterPro" id="IPR014284">
    <property type="entry name" value="RNA_pol_sigma-70_dom"/>
</dbReference>
<dbReference type="InterPro" id="IPR007394">
    <property type="entry name" value="UPF0122"/>
</dbReference>
<dbReference type="NCBIfam" id="NF045758">
    <property type="entry name" value="YlxM"/>
    <property type="match status" value="1"/>
</dbReference>
<dbReference type="Gene3D" id="1.10.10.10">
    <property type="entry name" value="Winged helix-like DNA-binding domain superfamily/Winged helix DNA-binding domain"/>
    <property type="match status" value="1"/>
</dbReference>
<dbReference type="InterPro" id="IPR054831">
    <property type="entry name" value="UPF0122_fam_protein"/>
</dbReference>
<evidence type="ECO:0000313" key="5">
    <source>
        <dbReference type="EMBL" id="GGJ07952.1"/>
    </source>
</evidence>
<dbReference type="RefSeq" id="WP_188882346.1">
    <property type="nucleotide sequence ID" value="NZ_BMOY01000024.1"/>
</dbReference>
<keyword evidence="4" id="KW-0175">Coiled coil</keyword>
<dbReference type="GO" id="GO:0003700">
    <property type="term" value="F:DNA-binding transcription factor activity"/>
    <property type="evidence" value="ECO:0007669"/>
    <property type="project" value="InterPro"/>
</dbReference>
<reference evidence="5" key="1">
    <citation type="journal article" date="2014" name="Int. J. Syst. Evol. Microbiol.">
        <title>Complete genome sequence of Corynebacterium casei LMG S-19264T (=DSM 44701T), isolated from a smear-ripened cheese.</title>
        <authorList>
            <consortium name="US DOE Joint Genome Institute (JGI-PGF)"/>
            <person name="Walter F."/>
            <person name="Albersmeier A."/>
            <person name="Kalinowski J."/>
            <person name="Ruckert C."/>
        </authorList>
    </citation>
    <scope>NUCLEOTIDE SEQUENCE</scope>
    <source>
        <strain evidence="5">JCM 18487</strain>
    </source>
</reference>
<accession>A0A917KCA6</accession>
<dbReference type="NCBIfam" id="TIGR02937">
    <property type="entry name" value="sigma70-ECF"/>
    <property type="match status" value="1"/>
</dbReference>
<organism evidence="5 6">
    <name type="scientific">Alicyclobacillus cellulosilyticus</name>
    <dbReference type="NCBI Taxonomy" id="1003997"/>
    <lineage>
        <taxon>Bacteria</taxon>
        <taxon>Bacillati</taxon>
        <taxon>Bacillota</taxon>
        <taxon>Bacilli</taxon>
        <taxon>Bacillales</taxon>
        <taxon>Alicyclobacillaceae</taxon>
        <taxon>Alicyclobacillus</taxon>
    </lineage>
</organism>
<dbReference type="PANTHER" id="PTHR40083">
    <property type="entry name" value="UPF0122 PROTEIN CBO2450/CLC_2298"/>
    <property type="match status" value="1"/>
</dbReference>
<gene>
    <name evidence="5" type="ORF">GCM10010885_16370</name>
</gene>
<name>A0A917KCA6_9BACL</name>
<protein>
    <recommendedName>
        <fullName evidence="3">UPF0122 protein GCM10010885_16370</fullName>
    </recommendedName>
</protein>
<comment type="function">
    <text evidence="2 3">Might take part in the signal recognition particle (SRP) pathway. This is inferred from the conservation of its genetic proximity to ftsY/ffh. May be a regulatory protein.</text>
</comment>
<reference evidence="5" key="2">
    <citation type="submission" date="2020-09" db="EMBL/GenBank/DDBJ databases">
        <authorList>
            <person name="Sun Q."/>
            <person name="Ohkuma M."/>
        </authorList>
    </citation>
    <scope>NUCLEOTIDE SEQUENCE</scope>
    <source>
        <strain evidence="5">JCM 18487</strain>
    </source>
</reference>
<evidence type="ECO:0000256" key="1">
    <source>
        <dbReference type="ARBA" id="ARBA00008720"/>
    </source>
</evidence>
<dbReference type="HAMAP" id="MF_00245">
    <property type="entry name" value="UPF0122"/>
    <property type="match status" value="1"/>
</dbReference>
<evidence type="ECO:0000256" key="2">
    <source>
        <dbReference type="ARBA" id="ARBA00024764"/>
    </source>
</evidence>
<dbReference type="GO" id="GO:0006352">
    <property type="term" value="P:DNA-templated transcription initiation"/>
    <property type="evidence" value="ECO:0007669"/>
    <property type="project" value="InterPro"/>
</dbReference>
<evidence type="ECO:0000313" key="6">
    <source>
        <dbReference type="Proteomes" id="UP000637695"/>
    </source>
</evidence>
<dbReference type="CDD" id="cd06171">
    <property type="entry name" value="Sigma70_r4"/>
    <property type="match status" value="1"/>
</dbReference>